<dbReference type="SUPFAM" id="SSF54373">
    <property type="entry name" value="FAD-linked reductases, C-terminal domain"/>
    <property type="match status" value="1"/>
</dbReference>
<organism evidence="3 4">
    <name type="scientific">Pandoraea terrigena</name>
    <dbReference type="NCBI Taxonomy" id="2508292"/>
    <lineage>
        <taxon>Bacteria</taxon>
        <taxon>Pseudomonadati</taxon>
        <taxon>Pseudomonadota</taxon>
        <taxon>Betaproteobacteria</taxon>
        <taxon>Burkholderiales</taxon>
        <taxon>Burkholderiaceae</taxon>
        <taxon>Pandoraea</taxon>
    </lineage>
</organism>
<dbReference type="InterPro" id="IPR036188">
    <property type="entry name" value="FAD/NAD-bd_sf"/>
</dbReference>
<dbReference type="EMBL" id="CABPRU010000001">
    <property type="protein sequence ID" value="VVD61870.1"/>
    <property type="molecule type" value="Genomic_DNA"/>
</dbReference>
<dbReference type="Proteomes" id="UP000334380">
    <property type="component" value="Unassembled WGS sequence"/>
</dbReference>
<sequence length="410" mass="45193">MTFDTLVLGAGIVGVSVAVHLQRRGMSVALVDRKPPGNETSFGNAGLIQREGVYPYAFPRDLGTLLRYAGNRSTDVRYHPSAMATLAPFLARYWYHSAPKRHAEIARRYSTLIAHCVTEHRDLIAASGAQALLRDGGWVKVFRSASAMDAAQRDAERWQREYGVPFERLDAPRLRDDEPALTHALVGGLRYTASDSVSDPGALVEAYARYFESLGGRLFIGDATTLQPQWSVQTQTGRIEARRAVVALGPWADTLTRALGYRLPLAVKRGYHMHYRAQPGARLNQPVLDAEYGYLITPMTRGIRLTTGVELGLRDTPPTPVQLAAVEPLARATFPLGERVDAEPWLGRRPCTPDMMPIIGPAPRHRDLWFAFGHAHHGLTLGPVTGRLIAEMMTGETPVVDPTPFGAQRF</sequence>
<proteinExistence type="predicted"/>
<protein>
    <submittedName>
        <fullName evidence="3">Amino acid dehydrogenase</fullName>
    </submittedName>
</protein>
<dbReference type="PANTHER" id="PTHR13847:SF289">
    <property type="entry name" value="GLYCINE OXIDASE"/>
    <property type="match status" value="1"/>
</dbReference>
<evidence type="ECO:0000313" key="4">
    <source>
        <dbReference type="Proteomes" id="UP000334380"/>
    </source>
</evidence>
<dbReference type="Gene3D" id="3.50.50.60">
    <property type="entry name" value="FAD/NAD(P)-binding domain"/>
    <property type="match status" value="2"/>
</dbReference>
<evidence type="ECO:0000256" key="1">
    <source>
        <dbReference type="ARBA" id="ARBA00023002"/>
    </source>
</evidence>
<dbReference type="AlphaFoldDB" id="A0A5E4REY1"/>
<dbReference type="GO" id="GO:0016491">
    <property type="term" value="F:oxidoreductase activity"/>
    <property type="evidence" value="ECO:0007669"/>
    <property type="project" value="UniProtKB-KW"/>
</dbReference>
<dbReference type="GO" id="GO:0005737">
    <property type="term" value="C:cytoplasm"/>
    <property type="evidence" value="ECO:0007669"/>
    <property type="project" value="TreeGrafter"/>
</dbReference>
<dbReference type="PANTHER" id="PTHR13847">
    <property type="entry name" value="SARCOSINE DEHYDROGENASE-RELATED"/>
    <property type="match status" value="1"/>
</dbReference>
<evidence type="ECO:0000259" key="2">
    <source>
        <dbReference type="Pfam" id="PF01266"/>
    </source>
</evidence>
<dbReference type="SUPFAM" id="SSF51905">
    <property type="entry name" value="FAD/NAD(P)-binding domain"/>
    <property type="match status" value="1"/>
</dbReference>
<keyword evidence="4" id="KW-1185">Reference proteome</keyword>
<keyword evidence="1" id="KW-0560">Oxidoreductase</keyword>
<dbReference type="InterPro" id="IPR006076">
    <property type="entry name" value="FAD-dep_OxRdtase"/>
</dbReference>
<dbReference type="OrthoDB" id="18526at2"/>
<dbReference type="RefSeq" id="WP_150610928.1">
    <property type="nucleotide sequence ID" value="NZ_CABPRU010000001.1"/>
</dbReference>
<accession>A0A5E4REY1</accession>
<feature type="domain" description="FAD dependent oxidoreductase" evidence="2">
    <location>
        <begin position="4"/>
        <end position="392"/>
    </location>
</feature>
<name>A0A5E4REY1_9BURK</name>
<gene>
    <name evidence="3" type="ORF">PTE31013_00143</name>
</gene>
<dbReference type="Pfam" id="PF01266">
    <property type="entry name" value="DAO"/>
    <property type="match status" value="1"/>
</dbReference>
<evidence type="ECO:0000313" key="3">
    <source>
        <dbReference type="EMBL" id="VVD61870.1"/>
    </source>
</evidence>
<dbReference type="Gene3D" id="3.30.9.10">
    <property type="entry name" value="D-Amino Acid Oxidase, subunit A, domain 2"/>
    <property type="match status" value="1"/>
</dbReference>
<reference evidence="3 4" key="1">
    <citation type="submission" date="2019-08" db="EMBL/GenBank/DDBJ databases">
        <authorList>
            <person name="Peeters C."/>
        </authorList>
    </citation>
    <scope>NUCLEOTIDE SEQUENCE [LARGE SCALE GENOMIC DNA]</scope>
    <source>
        <strain evidence="3 4">LMG 31013</strain>
    </source>
</reference>